<sequence>MADDDVDACIFITTSGHLLVNCSVREIALSVPHLGSLVATLQQFSQGQRLTLLQVDLYTVVCATSSTASLVCCVLSTSSENAPTLRLIASYLLHECIRQHESSLPSIVMQTDMEAQANAESYTLASALQGQAKDCTHEDLEAFQNDCILPFLSKSLPSRISSAFESAENLSTKIMGGVILNCESHEVAYSWTRHGKMLESMVHGLLLFAQFLIDMPGDGNKTLVQAPVSECKPYTTPDLV</sequence>
<evidence type="ECO:0000313" key="1">
    <source>
        <dbReference type="EMBL" id="KAF0745244.1"/>
    </source>
</evidence>
<dbReference type="VEuPathDB" id="FungiDB:AeMF1_019658"/>
<dbReference type="Proteomes" id="UP000481153">
    <property type="component" value="Unassembled WGS sequence"/>
</dbReference>
<evidence type="ECO:0000313" key="2">
    <source>
        <dbReference type="Proteomes" id="UP000481153"/>
    </source>
</evidence>
<organism evidence="1 2">
    <name type="scientific">Aphanomyces euteiches</name>
    <dbReference type="NCBI Taxonomy" id="100861"/>
    <lineage>
        <taxon>Eukaryota</taxon>
        <taxon>Sar</taxon>
        <taxon>Stramenopiles</taxon>
        <taxon>Oomycota</taxon>
        <taxon>Saprolegniomycetes</taxon>
        <taxon>Saprolegniales</taxon>
        <taxon>Verrucalvaceae</taxon>
        <taxon>Aphanomyces</taxon>
    </lineage>
</organism>
<gene>
    <name evidence="1" type="ORF">Ae201684_000276</name>
</gene>
<reference evidence="1 2" key="1">
    <citation type="submission" date="2019-07" db="EMBL/GenBank/DDBJ databases">
        <title>Genomics analysis of Aphanomyces spp. identifies a new class of oomycete effector associated with host adaptation.</title>
        <authorList>
            <person name="Gaulin E."/>
        </authorList>
    </citation>
    <scope>NUCLEOTIDE SEQUENCE [LARGE SCALE GENOMIC DNA]</scope>
    <source>
        <strain evidence="1 2">ATCC 201684</strain>
    </source>
</reference>
<dbReference type="EMBL" id="VJMJ01000002">
    <property type="protein sequence ID" value="KAF0745244.1"/>
    <property type="molecule type" value="Genomic_DNA"/>
</dbReference>
<keyword evidence="2" id="KW-1185">Reference proteome</keyword>
<comment type="caution">
    <text evidence="1">The sequence shown here is derived from an EMBL/GenBank/DDBJ whole genome shotgun (WGS) entry which is preliminary data.</text>
</comment>
<accession>A0A6G0XXB3</accession>
<proteinExistence type="predicted"/>
<protein>
    <submittedName>
        <fullName evidence="1">Uncharacterized protein</fullName>
    </submittedName>
</protein>
<dbReference type="AlphaFoldDB" id="A0A6G0XXB3"/>
<name>A0A6G0XXB3_9STRA</name>